<name>A0A6J0NGV4_RAPSA</name>
<dbReference type="AlphaFoldDB" id="A0A6J0NGV4"/>
<organism evidence="1 2">
    <name type="scientific">Raphanus sativus</name>
    <name type="common">Radish</name>
    <name type="synonym">Raphanus raphanistrum var. sativus</name>
    <dbReference type="NCBI Taxonomy" id="3726"/>
    <lineage>
        <taxon>Eukaryota</taxon>
        <taxon>Viridiplantae</taxon>
        <taxon>Streptophyta</taxon>
        <taxon>Embryophyta</taxon>
        <taxon>Tracheophyta</taxon>
        <taxon>Spermatophyta</taxon>
        <taxon>Magnoliopsida</taxon>
        <taxon>eudicotyledons</taxon>
        <taxon>Gunneridae</taxon>
        <taxon>Pentapetalae</taxon>
        <taxon>rosids</taxon>
        <taxon>malvids</taxon>
        <taxon>Brassicales</taxon>
        <taxon>Brassicaceae</taxon>
        <taxon>Brassiceae</taxon>
        <taxon>Raphanus</taxon>
    </lineage>
</organism>
<dbReference type="GeneID" id="108854065"/>
<reference evidence="1" key="1">
    <citation type="journal article" date="2019" name="Database">
        <title>The radish genome database (RadishGD): an integrated information resource for radish genomics.</title>
        <authorList>
            <person name="Yu H.J."/>
            <person name="Baek S."/>
            <person name="Lee Y.J."/>
            <person name="Cho A."/>
            <person name="Mun J.H."/>
        </authorList>
    </citation>
    <scope>NUCLEOTIDE SEQUENCE [LARGE SCALE GENOMIC DNA]</scope>
    <source>
        <strain evidence="1">cv. WK10039</strain>
    </source>
</reference>
<dbReference type="KEGG" id="rsz:108854065"/>
<accession>A0A6J0NGV4</accession>
<reference evidence="2" key="2">
    <citation type="submission" date="2025-08" db="UniProtKB">
        <authorList>
            <consortium name="RefSeq"/>
        </authorList>
    </citation>
    <scope>IDENTIFICATION</scope>
    <source>
        <tissue evidence="2">Leaf</tissue>
    </source>
</reference>
<dbReference type="PANTHER" id="PTHR35719:SF5">
    <property type="entry name" value="T6K12.7 PROTEIN"/>
    <property type="match status" value="1"/>
</dbReference>
<evidence type="ECO:0000313" key="2">
    <source>
        <dbReference type="RefSeq" id="XP_018483063.2"/>
    </source>
</evidence>
<protein>
    <submittedName>
        <fullName evidence="2">Uncharacterized protein LOC108854065</fullName>
    </submittedName>
</protein>
<dbReference type="RefSeq" id="XP_018483063.2">
    <property type="nucleotide sequence ID" value="XM_018627561.2"/>
</dbReference>
<dbReference type="Proteomes" id="UP000504610">
    <property type="component" value="Chromosome 4"/>
</dbReference>
<keyword evidence="1" id="KW-1185">Reference proteome</keyword>
<evidence type="ECO:0000313" key="1">
    <source>
        <dbReference type="Proteomes" id="UP000504610"/>
    </source>
</evidence>
<dbReference type="OrthoDB" id="785439at2759"/>
<dbReference type="PANTHER" id="PTHR35719">
    <property type="entry name" value="OS01G0680600 PROTEIN"/>
    <property type="match status" value="1"/>
</dbReference>
<sequence>MANSLLMPKQDELFCDGGVDFGYRNKKRPWLWLDEDDDDDDDLLNDDEDWSMVFEVFRTLSWMIAPIDLSLILGTDSNAGLMALAVPLVKSLLSVVFSKVLSKPSVVRPIERSRRRGTRVFKD</sequence>
<proteinExistence type="predicted"/>
<gene>
    <name evidence="2" type="primary">LOC108854065</name>
</gene>